<feature type="domain" description="Ice-binding protein C-terminal" evidence="2">
    <location>
        <begin position="166"/>
        <end position="190"/>
    </location>
</feature>
<evidence type="ECO:0000313" key="3">
    <source>
        <dbReference type="EMBL" id="QQV77510.1"/>
    </source>
</evidence>
<evidence type="ECO:0000256" key="1">
    <source>
        <dbReference type="SAM" id="SignalP"/>
    </source>
</evidence>
<dbReference type="KEGG" id="sari:H5J25_01435"/>
<evidence type="ECO:0000313" key="4">
    <source>
        <dbReference type="Proteomes" id="UP000595894"/>
    </source>
</evidence>
<dbReference type="RefSeq" id="WP_202094034.1">
    <property type="nucleotide sequence ID" value="NZ_CP061035.1"/>
</dbReference>
<dbReference type="InterPro" id="IPR013424">
    <property type="entry name" value="Ice-binding_C"/>
</dbReference>
<dbReference type="AlphaFoldDB" id="A0A974NV92"/>
<keyword evidence="4" id="KW-1185">Reference proteome</keyword>
<reference evidence="4" key="1">
    <citation type="submission" date="2020-09" db="EMBL/GenBank/DDBJ databases">
        <title>Sphingomonas sp., a new species isolated from pork steak.</title>
        <authorList>
            <person name="Heidler von Heilborn D."/>
        </authorList>
    </citation>
    <scope>NUCLEOTIDE SEQUENCE [LARGE SCALE GENOMIC DNA]</scope>
</reference>
<organism evidence="3 4">
    <name type="scientific">Sphingomonas aliaeris</name>
    <dbReference type="NCBI Taxonomy" id="2759526"/>
    <lineage>
        <taxon>Bacteria</taxon>
        <taxon>Pseudomonadati</taxon>
        <taxon>Pseudomonadota</taxon>
        <taxon>Alphaproteobacteria</taxon>
        <taxon>Sphingomonadales</taxon>
        <taxon>Sphingomonadaceae</taxon>
        <taxon>Sphingomonas</taxon>
    </lineage>
</organism>
<name>A0A974NV92_9SPHN</name>
<dbReference type="EMBL" id="CP061035">
    <property type="protein sequence ID" value="QQV77510.1"/>
    <property type="molecule type" value="Genomic_DNA"/>
</dbReference>
<feature type="signal peptide" evidence="1">
    <location>
        <begin position="1"/>
        <end position="21"/>
    </location>
</feature>
<sequence>MNKFALAIAAAAAVVALPASATTVVDQSQTVGRNALAYLGVGPIISQSFTAGYDNSVGAGVFLSAFNFGTTAVTLKLLSANPASGGKVIASGTANGTAGNWVDVAWAQAALVVGQTYWLSASANRPVVFTYSSRNAYADGQSYLGRGAVRNADLTFRTFANAPAAAVPEAGTWGMMIGGFGVMGFSLRRRSKVSTAVRFA</sequence>
<protein>
    <submittedName>
        <fullName evidence="3">PEP-CTERM sorting domain-containing protein</fullName>
    </submittedName>
</protein>
<dbReference type="Pfam" id="PF07589">
    <property type="entry name" value="PEP-CTERM"/>
    <property type="match status" value="1"/>
</dbReference>
<gene>
    <name evidence="3" type="ORF">H5J25_01435</name>
</gene>
<feature type="chain" id="PRO_5036779088" evidence="1">
    <location>
        <begin position="22"/>
        <end position="200"/>
    </location>
</feature>
<keyword evidence="1" id="KW-0732">Signal</keyword>
<evidence type="ECO:0000259" key="2">
    <source>
        <dbReference type="Pfam" id="PF07589"/>
    </source>
</evidence>
<accession>A0A974NV92</accession>
<proteinExistence type="predicted"/>
<dbReference type="Proteomes" id="UP000595894">
    <property type="component" value="Chromosome"/>
</dbReference>